<reference evidence="1 2" key="1">
    <citation type="submission" date="2014-03" db="EMBL/GenBank/DDBJ databases">
        <title>Genome of Haematobacter massiliensis CCUG 47968.</title>
        <authorList>
            <person name="Wang D."/>
            <person name="Wang G."/>
        </authorList>
    </citation>
    <scope>NUCLEOTIDE SEQUENCE [LARGE SCALE GENOMIC DNA]</scope>
    <source>
        <strain evidence="1 2">CCUG 47968</strain>
    </source>
</reference>
<dbReference type="GeneID" id="39676399"/>
<dbReference type="STRING" id="195105.CN97_18935"/>
<evidence type="ECO:0000313" key="1">
    <source>
        <dbReference type="EMBL" id="KFI28354.1"/>
    </source>
</evidence>
<protein>
    <submittedName>
        <fullName evidence="1">Uncharacterized protein</fullName>
    </submittedName>
</protein>
<comment type="caution">
    <text evidence="1">The sequence shown here is derived from an EMBL/GenBank/DDBJ whole genome shotgun (WGS) entry which is preliminary data.</text>
</comment>
<dbReference type="OrthoDB" id="9204644at2"/>
<dbReference type="RefSeq" id="WP_131389806.1">
    <property type="nucleotide sequence ID" value="NZ_CAMIFG010000056.1"/>
</dbReference>
<organism evidence="1 2">
    <name type="scientific">Haematobacter massiliensis</name>
    <dbReference type="NCBI Taxonomy" id="195105"/>
    <lineage>
        <taxon>Bacteria</taxon>
        <taxon>Pseudomonadati</taxon>
        <taxon>Pseudomonadota</taxon>
        <taxon>Alphaproteobacteria</taxon>
        <taxon>Rhodobacterales</taxon>
        <taxon>Paracoccaceae</taxon>
        <taxon>Haematobacter</taxon>
    </lineage>
</organism>
<gene>
    <name evidence="1" type="ORF">CN97_18935</name>
</gene>
<dbReference type="Proteomes" id="UP000028826">
    <property type="component" value="Unassembled WGS sequence"/>
</dbReference>
<proteinExistence type="predicted"/>
<keyword evidence="2" id="KW-1185">Reference proteome</keyword>
<sequence>MDARKFKELVAKAKADPKFFHDLVFAPEKVIETLGEIDGAAKGAILSKSPESVIGAAITELAGCDVTCTSSCGATCAQSCGYTTNRTEMPIGQQYASAARMPDMAELAGCDVTCTSSCGATCAQSCGYTTNLTDMFAQYGRRSRFG</sequence>
<name>A0A086Y254_9RHOB</name>
<dbReference type="EMBL" id="JGYG01000008">
    <property type="protein sequence ID" value="KFI28354.1"/>
    <property type="molecule type" value="Genomic_DNA"/>
</dbReference>
<dbReference type="eggNOG" id="ENOG5034AVS">
    <property type="taxonomic scope" value="Bacteria"/>
</dbReference>
<accession>A0A086Y254</accession>
<evidence type="ECO:0000313" key="2">
    <source>
        <dbReference type="Proteomes" id="UP000028826"/>
    </source>
</evidence>
<dbReference type="AlphaFoldDB" id="A0A086Y254"/>